<evidence type="ECO:0000313" key="3">
    <source>
        <dbReference type="Proteomes" id="UP000028582"/>
    </source>
</evidence>
<protein>
    <submittedName>
        <fullName evidence="2">Uncharacterized protein</fullName>
    </submittedName>
</protein>
<name>A0A081AF70_PHYNI</name>
<evidence type="ECO:0000313" key="2">
    <source>
        <dbReference type="EMBL" id="ETO77531.1"/>
    </source>
</evidence>
<gene>
    <name evidence="2" type="ORF">F444_07288</name>
</gene>
<evidence type="ECO:0000256" key="1">
    <source>
        <dbReference type="SAM" id="MobiDB-lite"/>
    </source>
</evidence>
<proteinExistence type="predicted"/>
<feature type="region of interest" description="Disordered" evidence="1">
    <location>
        <begin position="21"/>
        <end position="49"/>
    </location>
</feature>
<dbReference type="Proteomes" id="UP000028582">
    <property type="component" value="Unassembled WGS sequence"/>
</dbReference>
<reference evidence="2 3" key="1">
    <citation type="submission" date="2013-11" db="EMBL/GenBank/DDBJ databases">
        <title>The Genome Sequence of Phytophthora parasitica P1976.</title>
        <authorList>
            <consortium name="The Broad Institute Genomics Platform"/>
            <person name="Russ C."/>
            <person name="Tyler B."/>
            <person name="Panabieres F."/>
            <person name="Shan W."/>
            <person name="Tripathy S."/>
            <person name="Grunwald N."/>
            <person name="Machado M."/>
            <person name="Johnson C.S."/>
            <person name="Walker B."/>
            <person name="Young S."/>
            <person name="Zeng Q."/>
            <person name="Gargeya S."/>
            <person name="Fitzgerald M."/>
            <person name="Haas B."/>
            <person name="Abouelleil A."/>
            <person name="Allen A.W."/>
            <person name="Alvarado L."/>
            <person name="Arachchi H.M."/>
            <person name="Berlin A.M."/>
            <person name="Chapman S.B."/>
            <person name="Gainer-Dewar J."/>
            <person name="Goldberg J."/>
            <person name="Griggs A."/>
            <person name="Gujja S."/>
            <person name="Hansen M."/>
            <person name="Howarth C."/>
            <person name="Imamovic A."/>
            <person name="Ireland A."/>
            <person name="Larimer J."/>
            <person name="McCowan C."/>
            <person name="Murphy C."/>
            <person name="Pearson M."/>
            <person name="Poon T.W."/>
            <person name="Priest M."/>
            <person name="Roberts A."/>
            <person name="Saif S."/>
            <person name="Shea T."/>
            <person name="Sisk P."/>
            <person name="Sykes S."/>
            <person name="Wortman J."/>
            <person name="Nusbaum C."/>
            <person name="Birren B."/>
        </authorList>
    </citation>
    <scope>NUCLEOTIDE SEQUENCE [LARGE SCALE GENOMIC DNA]</scope>
    <source>
        <strain evidence="2 3">P1976</strain>
    </source>
</reference>
<dbReference type="EMBL" id="ANJA01001347">
    <property type="protein sequence ID" value="ETO77531.1"/>
    <property type="molecule type" value="Genomic_DNA"/>
</dbReference>
<comment type="caution">
    <text evidence="2">The sequence shown here is derived from an EMBL/GenBank/DDBJ whole genome shotgun (WGS) entry which is preliminary data.</text>
</comment>
<organism evidence="2 3">
    <name type="scientific">Phytophthora nicotianae P1976</name>
    <dbReference type="NCBI Taxonomy" id="1317066"/>
    <lineage>
        <taxon>Eukaryota</taxon>
        <taxon>Sar</taxon>
        <taxon>Stramenopiles</taxon>
        <taxon>Oomycota</taxon>
        <taxon>Peronosporomycetes</taxon>
        <taxon>Peronosporales</taxon>
        <taxon>Peronosporaceae</taxon>
        <taxon>Phytophthora</taxon>
    </lineage>
</organism>
<sequence length="191" mass="21544">MDSAPRKIQWLKRIMKDLGDDQECAMPNKQKVAERSATHPTSCQGEDDSDLDRLLRRAVLLLRMKATNAQRDIVLFGEDGEAPVEATDGEEQDKELDELLQRATLLLRQRLARQRPQEDNVTALATSQREEEDEELDKLLRRAMLLFSERRKVSNGEDNTEIDGEVDIVRLKMIDVVKGSASPGSPGMTDG</sequence>
<dbReference type="AlphaFoldDB" id="A0A081AF70"/>
<accession>A0A081AF70</accession>